<organism evidence="7 8">
    <name type="scientific">Actinoplanes digitatis</name>
    <dbReference type="NCBI Taxonomy" id="1868"/>
    <lineage>
        <taxon>Bacteria</taxon>
        <taxon>Bacillati</taxon>
        <taxon>Actinomycetota</taxon>
        <taxon>Actinomycetes</taxon>
        <taxon>Micromonosporales</taxon>
        <taxon>Micromonosporaceae</taxon>
        <taxon>Actinoplanes</taxon>
    </lineage>
</organism>
<evidence type="ECO:0000313" key="8">
    <source>
        <dbReference type="Proteomes" id="UP000578112"/>
    </source>
</evidence>
<dbReference type="InterPro" id="IPR017853">
    <property type="entry name" value="GH"/>
</dbReference>
<dbReference type="InterPro" id="IPR018087">
    <property type="entry name" value="Glyco_hydro_5_CS"/>
</dbReference>
<dbReference type="GO" id="GO:0000272">
    <property type="term" value="P:polysaccharide catabolic process"/>
    <property type="evidence" value="ECO:0007669"/>
    <property type="project" value="InterPro"/>
</dbReference>
<dbReference type="SUPFAM" id="SSF51445">
    <property type="entry name" value="(Trans)glycosidases"/>
    <property type="match status" value="1"/>
</dbReference>
<comment type="similarity">
    <text evidence="5">Belongs to the glycosyl hydrolase 5 (cellulase A) family.</text>
</comment>
<keyword evidence="3 5" id="KW-0378">Hydrolase</keyword>
<protein>
    <recommendedName>
        <fullName evidence="2">cellulase</fullName>
        <ecNumber evidence="2">3.2.1.4</ecNumber>
    </recommendedName>
</protein>
<dbReference type="PROSITE" id="PS00659">
    <property type="entry name" value="GLYCOSYL_HYDROL_F5"/>
    <property type="match status" value="1"/>
</dbReference>
<feature type="domain" description="Glycoside hydrolase family 5" evidence="6">
    <location>
        <begin position="6"/>
        <end position="120"/>
    </location>
</feature>
<evidence type="ECO:0000256" key="1">
    <source>
        <dbReference type="ARBA" id="ARBA00000966"/>
    </source>
</evidence>
<reference evidence="7 8" key="1">
    <citation type="submission" date="2020-08" db="EMBL/GenBank/DDBJ databases">
        <title>Sequencing the genomes of 1000 actinobacteria strains.</title>
        <authorList>
            <person name="Klenk H.-P."/>
        </authorList>
    </citation>
    <scope>NUCLEOTIDE SEQUENCE [LARGE SCALE GENOMIC DNA]</scope>
    <source>
        <strain evidence="7 8">DSM 43149</strain>
    </source>
</reference>
<dbReference type="EC" id="3.2.1.4" evidence="2"/>
<dbReference type="Proteomes" id="UP000578112">
    <property type="component" value="Unassembled WGS sequence"/>
</dbReference>
<dbReference type="EMBL" id="JACHNH010000001">
    <property type="protein sequence ID" value="MBB4761470.1"/>
    <property type="molecule type" value="Genomic_DNA"/>
</dbReference>
<evidence type="ECO:0000256" key="3">
    <source>
        <dbReference type="ARBA" id="ARBA00022801"/>
    </source>
</evidence>
<comment type="catalytic activity">
    <reaction evidence="1">
        <text>Endohydrolysis of (1-&gt;4)-beta-D-glucosidic linkages in cellulose, lichenin and cereal beta-D-glucans.</text>
        <dbReference type="EC" id="3.2.1.4"/>
    </reaction>
</comment>
<gene>
    <name evidence="7" type="ORF">BJ971_002026</name>
</gene>
<evidence type="ECO:0000256" key="5">
    <source>
        <dbReference type="RuleBase" id="RU361153"/>
    </source>
</evidence>
<evidence type="ECO:0000259" key="6">
    <source>
        <dbReference type="Pfam" id="PF00150"/>
    </source>
</evidence>
<dbReference type="InterPro" id="IPR001547">
    <property type="entry name" value="Glyco_hydro_5"/>
</dbReference>
<dbReference type="PANTHER" id="PTHR34142">
    <property type="entry name" value="ENDO-BETA-1,4-GLUCANASE A"/>
    <property type="match status" value="1"/>
</dbReference>
<dbReference type="Gene3D" id="3.20.20.80">
    <property type="entry name" value="Glycosidases"/>
    <property type="match status" value="1"/>
</dbReference>
<keyword evidence="4 5" id="KW-0326">Glycosidase</keyword>
<keyword evidence="8" id="KW-1185">Reference proteome</keyword>
<evidence type="ECO:0000256" key="4">
    <source>
        <dbReference type="ARBA" id="ARBA00023295"/>
    </source>
</evidence>
<sequence>MRAATVVWHMLTPGDPHVNLARARTSFTAVAQRHAARTNILYEVANEPNGVSWPSIKRYAEQIIPVIRAQDPEAVVLVGARAWSSLGVSDGADETEVVDNQVNATNIVYTFHFYAASHGSG</sequence>
<dbReference type="AlphaFoldDB" id="A0A7W7HVF3"/>
<name>A0A7W7HVF3_9ACTN</name>
<dbReference type="GO" id="GO:0008810">
    <property type="term" value="F:cellulase activity"/>
    <property type="evidence" value="ECO:0007669"/>
    <property type="project" value="UniProtKB-EC"/>
</dbReference>
<evidence type="ECO:0000256" key="2">
    <source>
        <dbReference type="ARBA" id="ARBA00012601"/>
    </source>
</evidence>
<evidence type="ECO:0000313" key="7">
    <source>
        <dbReference type="EMBL" id="MBB4761470.1"/>
    </source>
</evidence>
<comment type="caution">
    <text evidence="7">The sequence shown here is derived from an EMBL/GenBank/DDBJ whole genome shotgun (WGS) entry which is preliminary data.</text>
</comment>
<dbReference type="PANTHER" id="PTHR34142:SF1">
    <property type="entry name" value="GLYCOSIDE HYDROLASE FAMILY 5 DOMAIN-CONTAINING PROTEIN"/>
    <property type="match status" value="1"/>
</dbReference>
<proteinExistence type="inferred from homology"/>
<accession>A0A7W7HVF3</accession>
<dbReference type="Pfam" id="PF00150">
    <property type="entry name" value="Cellulase"/>
    <property type="match status" value="1"/>
</dbReference>